<keyword evidence="6" id="KW-1185">Reference proteome</keyword>
<dbReference type="Pfam" id="PF02357">
    <property type="entry name" value="NusG"/>
    <property type="match status" value="1"/>
</dbReference>
<dbReference type="InterPro" id="IPR036735">
    <property type="entry name" value="NGN_dom_sf"/>
</dbReference>
<evidence type="ECO:0000313" key="6">
    <source>
        <dbReference type="Proteomes" id="UP000037507"/>
    </source>
</evidence>
<comment type="caution">
    <text evidence="5">The sequence shown here is derived from an EMBL/GenBank/DDBJ whole genome shotgun (WGS) entry which is preliminary data.</text>
</comment>
<keyword evidence="3" id="KW-0804">Transcription</keyword>
<dbReference type="SMART" id="SM00738">
    <property type="entry name" value="NGN"/>
    <property type="match status" value="1"/>
</dbReference>
<dbReference type="PANTHER" id="PTHR30265">
    <property type="entry name" value="RHO-INTERACTING TRANSCRIPTION TERMINATION FACTOR NUSG"/>
    <property type="match status" value="1"/>
</dbReference>
<dbReference type="Proteomes" id="UP000037507">
    <property type="component" value="Unassembled WGS sequence"/>
</dbReference>
<evidence type="ECO:0000259" key="4">
    <source>
        <dbReference type="SMART" id="SM00738"/>
    </source>
</evidence>
<dbReference type="SUPFAM" id="SSF82679">
    <property type="entry name" value="N-utilization substance G protein NusG, N-terminal domain"/>
    <property type="match status" value="1"/>
</dbReference>
<dbReference type="InterPro" id="IPR006645">
    <property type="entry name" value="NGN-like_dom"/>
</dbReference>
<evidence type="ECO:0000256" key="3">
    <source>
        <dbReference type="ARBA" id="ARBA00023163"/>
    </source>
</evidence>
<evidence type="ECO:0000256" key="1">
    <source>
        <dbReference type="ARBA" id="ARBA00022814"/>
    </source>
</evidence>
<dbReference type="SUPFAM" id="SSF50104">
    <property type="entry name" value="Translation proteins SH3-like domain"/>
    <property type="match status" value="1"/>
</dbReference>
<feature type="domain" description="NusG-like N-terminal" evidence="4">
    <location>
        <begin position="21"/>
        <end position="120"/>
    </location>
</feature>
<dbReference type="PANTHER" id="PTHR30265:SF7">
    <property type="entry name" value="TRANSCRIPTION ANTITERMINATION PROTEIN RFAH"/>
    <property type="match status" value="1"/>
</dbReference>
<keyword evidence="2" id="KW-0805">Transcription regulation</keyword>
<proteinExistence type="predicted"/>
<dbReference type="Gene3D" id="3.30.70.940">
    <property type="entry name" value="NusG, N-terminal domain"/>
    <property type="match status" value="1"/>
</dbReference>
<dbReference type="GO" id="GO:0005829">
    <property type="term" value="C:cytosol"/>
    <property type="evidence" value="ECO:0007669"/>
    <property type="project" value="TreeGrafter"/>
</dbReference>
<evidence type="ECO:0000256" key="2">
    <source>
        <dbReference type="ARBA" id="ARBA00023015"/>
    </source>
</evidence>
<gene>
    <name evidence="5" type="ORF">H663_006855</name>
</gene>
<dbReference type="InterPro" id="IPR008991">
    <property type="entry name" value="Translation_prot_SH3-like_sf"/>
</dbReference>
<keyword evidence="1" id="KW-0889">Transcription antitermination</keyword>
<sequence length="187" mass="21278">MSRMPLIQETTNPFSSDNPGAGRWYLAYTKPRQEEIAHINLEQQAFESYLPLYKKFKKTEQGPVALFEPMFPRYILFRPGKPEQSISAVRSTKGVATIVRFGFEPALLHDDLVQRIRQLEQDRNHATLQELSNIKAGQTVRLKHTALKGIEGLVQNVSSKRVAVLLEILGRPTVVQLEHHQVELSHG</sequence>
<dbReference type="GO" id="GO:0031564">
    <property type="term" value="P:transcription antitermination"/>
    <property type="evidence" value="ECO:0007669"/>
    <property type="project" value="UniProtKB-KW"/>
</dbReference>
<dbReference type="InterPro" id="IPR043425">
    <property type="entry name" value="NusG-like"/>
</dbReference>
<dbReference type="STRING" id="1293045.H663_05085"/>
<dbReference type="CDD" id="cd09892">
    <property type="entry name" value="NGN_SP_RfaH"/>
    <property type="match status" value="1"/>
</dbReference>
<evidence type="ECO:0000313" key="5">
    <source>
        <dbReference type="EMBL" id="PVE43290.1"/>
    </source>
</evidence>
<dbReference type="CDD" id="cd06091">
    <property type="entry name" value="KOW_NusG"/>
    <property type="match status" value="1"/>
</dbReference>
<dbReference type="GO" id="GO:0006354">
    <property type="term" value="P:DNA-templated transcription elongation"/>
    <property type="evidence" value="ECO:0007669"/>
    <property type="project" value="InterPro"/>
</dbReference>
<dbReference type="EMBL" id="LFYT02000006">
    <property type="protein sequence ID" value="PVE43290.1"/>
    <property type="molecule type" value="Genomic_DNA"/>
</dbReference>
<protein>
    <submittedName>
        <fullName evidence="5">Transcriptional activator RfaH</fullName>
    </submittedName>
</protein>
<name>A0A2T7UF00_9BURK</name>
<dbReference type="AlphaFoldDB" id="A0A2T7UF00"/>
<organism evidence="5 6">
    <name type="scientific">Limnohabitans planktonicus II-D5</name>
    <dbReference type="NCBI Taxonomy" id="1293045"/>
    <lineage>
        <taxon>Bacteria</taxon>
        <taxon>Pseudomonadati</taxon>
        <taxon>Pseudomonadota</taxon>
        <taxon>Betaproteobacteria</taxon>
        <taxon>Burkholderiales</taxon>
        <taxon>Comamonadaceae</taxon>
        <taxon>Limnohabitans</taxon>
    </lineage>
</organism>
<reference evidence="5" key="1">
    <citation type="submission" date="2017-04" db="EMBL/GenBank/DDBJ databases">
        <title>Unexpected and diverse lifestyles within the genus Limnohabitans.</title>
        <authorList>
            <person name="Kasalicky V."/>
            <person name="Mehrshad M."/>
            <person name="Andrei S.-A."/>
            <person name="Salcher M."/>
            <person name="Kratochvilova H."/>
            <person name="Simek K."/>
            <person name="Ghai R."/>
        </authorList>
    </citation>
    <scope>NUCLEOTIDE SEQUENCE [LARGE SCALE GENOMIC DNA]</scope>
    <source>
        <strain evidence="5">II-D5</strain>
    </source>
</reference>
<accession>A0A2T7UF00</accession>